<dbReference type="Proteomes" id="UP000324222">
    <property type="component" value="Unassembled WGS sequence"/>
</dbReference>
<comment type="caution">
    <text evidence="2">The sequence shown here is derived from an EMBL/GenBank/DDBJ whole genome shotgun (WGS) entry which is preliminary data.</text>
</comment>
<accession>A0A5B7IL72</accession>
<reference evidence="2 3" key="1">
    <citation type="submission" date="2019-05" db="EMBL/GenBank/DDBJ databases">
        <title>Another draft genome of Portunus trituberculatus and its Hox gene families provides insights of decapod evolution.</title>
        <authorList>
            <person name="Jeong J.-H."/>
            <person name="Song I."/>
            <person name="Kim S."/>
            <person name="Choi T."/>
            <person name="Kim D."/>
            <person name="Ryu S."/>
            <person name="Kim W."/>
        </authorList>
    </citation>
    <scope>NUCLEOTIDE SEQUENCE [LARGE SCALE GENOMIC DNA]</scope>
    <source>
        <tissue evidence="2">Muscle</tissue>
    </source>
</reference>
<feature type="region of interest" description="Disordered" evidence="1">
    <location>
        <begin position="1"/>
        <end position="23"/>
    </location>
</feature>
<dbReference type="EMBL" id="VSRR010067969">
    <property type="protein sequence ID" value="MPC85300.1"/>
    <property type="molecule type" value="Genomic_DNA"/>
</dbReference>
<organism evidence="2 3">
    <name type="scientific">Portunus trituberculatus</name>
    <name type="common">Swimming crab</name>
    <name type="synonym">Neptunus trituberculatus</name>
    <dbReference type="NCBI Taxonomy" id="210409"/>
    <lineage>
        <taxon>Eukaryota</taxon>
        <taxon>Metazoa</taxon>
        <taxon>Ecdysozoa</taxon>
        <taxon>Arthropoda</taxon>
        <taxon>Crustacea</taxon>
        <taxon>Multicrustacea</taxon>
        <taxon>Malacostraca</taxon>
        <taxon>Eumalacostraca</taxon>
        <taxon>Eucarida</taxon>
        <taxon>Decapoda</taxon>
        <taxon>Pleocyemata</taxon>
        <taxon>Brachyura</taxon>
        <taxon>Eubrachyura</taxon>
        <taxon>Portunoidea</taxon>
        <taxon>Portunidae</taxon>
        <taxon>Portuninae</taxon>
        <taxon>Portunus</taxon>
    </lineage>
</organism>
<sequence length="94" mass="10053">MKALKADLTSRPSSCVPQPSPSTHDLKNLLFSKPIPQVLSQAALQVRRLDESSCSRPGCQRGGEGLSTRASHAERGTDHLNTSPLPCSALMSLE</sequence>
<keyword evidence="3" id="KW-1185">Reference proteome</keyword>
<proteinExistence type="predicted"/>
<gene>
    <name evidence="2" type="ORF">E2C01_080069</name>
</gene>
<evidence type="ECO:0000256" key="1">
    <source>
        <dbReference type="SAM" id="MobiDB-lite"/>
    </source>
</evidence>
<feature type="region of interest" description="Disordered" evidence="1">
    <location>
        <begin position="51"/>
        <end position="94"/>
    </location>
</feature>
<evidence type="ECO:0000313" key="2">
    <source>
        <dbReference type="EMBL" id="MPC85300.1"/>
    </source>
</evidence>
<protein>
    <submittedName>
        <fullName evidence="2">Uncharacterized protein</fullName>
    </submittedName>
</protein>
<dbReference type="AlphaFoldDB" id="A0A5B7IL72"/>
<name>A0A5B7IL72_PORTR</name>
<feature type="compositionally biased region" description="Polar residues" evidence="1">
    <location>
        <begin position="10"/>
        <end position="23"/>
    </location>
</feature>
<evidence type="ECO:0000313" key="3">
    <source>
        <dbReference type="Proteomes" id="UP000324222"/>
    </source>
</evidence>